<dbReference type="GO" id="GO:0004813">
    <property type="term" value="F:alanine-tRNA ligase activity"/>
    <property type="evidence" value="ECO:0007669"/>
    <property type="project" value="UniProtKB-EC"/>
</dbReference>
<feature type="domain" description="Alanyl-transfer RNA synthetases family profile" evidence="15">
    <location>
        <begin position="147"/>
        <end position="443"/>
    </location>
</feature>
<dbReference type="EMBL" id="CAEY01000306">
    <property type="status" value="NOT_ANNOTATED_CDS"/>
    <property type="molecule type" value="Genomic_DNA"/>
</dbReference>
<dbReference type="InterPro" id="IPR050058">
    <property type="entry name" value="Ala-tRNA_ligase"/>
</dbReference>
<dbReference type="GO" id="GO:0005524">
    <property type="term" value="F:ATP binding"/>
    <property type="evidence" value="ECO:0007669"/>
    <property type="project" value="UniProtKB-KW"/>
</dbReference>
<dbReference type="EC" id="6.1.1.7" evidence="2"/>
<evidence type="ECO:0000256" key="5">
    <source>
        <dbReference type="ARBA" id="ARBA00022723"/>
    </source>
</evidence>
<keyword evidence="17" id="KW-1185">Reference proteome</keyword>
<dbReference type="Gene3D" id="3.30.930.10">
    <property type="entry name" value="Bira Bifunctional Protein, Domain 2"/>
    <property type="match status" value="1"/>
</dbReference>
<evidence type="ECO:0000313" key="17">
    <source>
        <dbReference type="Proteomes" id="UP000015104"/>
    </source>
</evidence>
<evidence type="ECO:0000256" key="6">
    <source>
        <dbReference type="ARBA" id="ARBA00022741"/>
    </source>
</evidence>
<keyword evidence="5" id="KW-0479">Metal-binding</keyword>
<keyword evidence="14" id="KW-0812">Transmembrane</keyword>
<evidence type="ECO:0000256" key="4">
    <source>
        <dbReference type="ARBA" id="ARBA00022598"/>
    </source>
</evidence>
<keyword evidence="14" id="KW-0472">Membrane</keyword>
<keyword evidence="8" id="KW-0067">ATP-binding</keyword>
<dbReference type="GO" id="GO:0000049">
    <property type="term" value="F:tRNA binding"/>
    <property type="evidence" value="ECO:0007669"/>
    <property type="project" value="UniProtKB-KW"/>
</dbReference>
<dbReference type="PROSITE" id="PS50860">
    <property type="entry name" value="AA_TRNA_LIGASE_II_ALA"/>
    <property type="match status" value="1"/>
</dbReference>
<dbReference type="GO" id="GO:0005739">
    <property type="term" value="C:mitochondrion"/>
    <property type="evidence" value="ECO:0007669"/>
    <property type="project" value="TreeGrafter"/>
</dbReference>
<dbReference type="HOGENOM" id="CLU_618698_0_0_1"/>
<reference evidence="16" key="2">
    <citation type="submission" date="2015-06" db="UniProtKB">
        <authorList>
            <consortium name="EnsemblMetazoa"/>
        </authorList>
    </citation>
    <scope>IDENTIFICATION</scope>
</reference>
<keyword evidence="9" id="KW-0694">RNA-binding</keyword>
<protein>
    <recommendedName>
        <fullName evidence="2">alanine--tRNA ligase</fullName>
        <ecNumber evidence="2">6.1.1.7</ecNumber>
    </recommendedName>
    <alternativeName>
        <fullName evidence="12">Alanyl-tRNA synthetase</fullName>
    </alternativeName>
</protein>
<dbReference type="CDD" id="cd00673">
    <property type="entry name" value="AlaRS_core"/>
    <property type="match status" value="1"/>
</dbReference>
<accession>T1KPC7</accession>
<dbReference type="InterPro" id="IPR045864">
    <property type="entry name" value="aa-tRNA-synth_II/BPL/LPL"/>
</dbReference>
<evidence type="ECO:0000256" key="12">
    <source>
        <dbReference type="ARBA" id="ARBA00032577"/>
    </source>
</evidence>
<keyword evidence="10" id="KW-0648">Protein biosynthesis</keyword>
<evidence type="ECO:0000256" key="11">
    <source>
        <dbReference type="ARBA" id="ARBA00023146"/>
    </source>
</evidence>
<keyword evidence="6" id="KW-0547">Nucleotide-binding</keyword>
<dbReference type="EnsemblMetazoa" id="tetur176g00010.1">
    <property type="protein sequence ID" value="tetur176g00010.1"/>
    <property type="gene ID" value="tetur176g00010"/>
</dbReference>
<keyword evidence="11" id="KW-0030">Aminoacyl-tRNA synthetase</keyword>
<dbReference type="PRINTS" id="PR00980">
    <property type="entry name" value="TRNASYNTHALA"/>
</dbReference>
<dbReference type="AlphaFoldDB" id="T1KPC7"/>
<comment type="similarity">
    <text evidence="1">Belongs to the class-II aminoacyl-tRNA synthetase family.</text>
</comment>
<organism evidence="16 17">
    <name type="scientific">Tetranychus urticae</name>
    <name type="common">Two-spotted spider mite</name>
    <dbReference type="NCBI Taxonomy" id="32264"/>
    <lineage>
        <taxon>Eukaryota</taxon>
        <taxon>Metazoa</taxon>
        <taxon>Ecdysozoa</taxon>
        <taxon>Arthropoda</taxon>
        <taxon>Chelicerata</taxon>
        <taxon>Arachnida</taxon>
        <taxon>Acari</taxon>
        <taxon>Acariformes</taxon>
        <taxon>Trombidiformes</taxon>
        <taxon>Prostigmata</taxon>
        <taxon>Eleutherengona</taxon>
        <taxon>Raphignathae</taxon>
        <taxon>Tetranychoidea</taxon>
        <taxon>Tetranychidae</taxon>
        <taxon>Tetranychus</taxon>
    </lineage>
</organism>
<name>T1KPC7_TETUR</name>
<keyword evidence="7" id="KW-0862">Zinc</keyword>
<evidence type="ECO:0000256" key="10">
    <source>
        <dbReference type="ARBA" id="ARBA00022917"/>
    </source>
</evidence>
<dbReference type="InterPro" id="IPR018165">
    <property type="entry name" value="Ala-tRNA-synth_IIc_core"/>
</dbReference>
<evidence type="ECO:0000256" key="13">
    <source>
        <dbReference type="ARBA" id="ARBA00048300"/>
    </source>
</evidence>
<dbReference type="GO" id="GO:0046872">
    <property type="term" value="F:metal ion binding"/>
    <property type="evidence" value="ECO:0007669"/>
    <property type="project" value="UniProtKB-KW"/>
</dbReference>
<feature type="transmembrane region" description="Helical" evidence="14">
    <location>
        <begin position="57"/>
        <end position="77"/>
    </location>
</feature>
<dbReference type="eggNOG" id="KOG0188">
    <property type="taxonomic scope" value="Eukaryota"/>
</dbReference>
<evidence type="ECO:0000256" key="9">
    <source>
        <dbReference type="ARBA" id="ARBA00022884"/>
    </source>
</evidence>
<dbReference type="InterPro" id="IPR018164">
    <property type="entry name" value="Ala-tRNA-synth_IIc_N"/>
</dbReference>
<proteinExistence type="inferred from homology"/>
<keyword evidence="4" id="KW-0436">Ligase</keyword>
<evidence type="ECO:0000256" key="2">
    <source>
        <dbReference type="ARBA" id="ARBA00013168"/>
    </source>
</evidence>
<evidence type="ECO:0000256" key="7">
    <source>
        <dbReference type="ARBA" id="ARBA00022833"/>
    </source>
</evidence>
<feature type="transmembrane region" description="Helical" evidence="14">
    <location>
        <begin position="89"/>
        <end position="105"/>
    </location>
</feature>
<dbReference type="GO" id="GO:0002161">
    <property type="term" value="F:aminoacyl-tRNA deacylase activity"/>
    <property type="evidence" value="ECO:0007669"/>
    <property type="project" value="TreeGrafter"/>
</dbReference>
<dbReference type="GO" id="GO:0006419">
    <property type="term" value="P:alanyl-tRNA aminoacylation"/>
    <property type="evidence" value="ECO:0007669"/>
    <property type="project" value="InterPro"/>
</dbReference>
<dbReference type="PANTHER" id="PTHR11777:SF9">
    <property type="entry name" value="ALANINE--TRNA LIGASE, CYTOPLASMIC"/>
    <property type="match status" value="1"/>
</dbReference>
<reference evidence="17" key="1">
    <citation type="submission" date="2011-08" db="EMBL/GenBank/DDBJ databases">
        <authorList>
            <person name="Rombauts S."/>
        </authorList>
    </citation>
    <scope>NUCLEOTIDE SEQUENCE</scope>
    <source>
        <strain evidence="17">London</strain>
    </source>
</reference>
<evidence type="ECO:0000256" key="1">
    <source>
        <dbReference type="ARBA" id="ARBA00008226"/>
    </source>
</evidence>
<dbReference type="Pfam" id="PF01411">
    <property type="entry name" value="tRNA-synt_2c"/>
    <property type="match status" value="1"/>
</dbReference>
<dbReference type="Proteomes" id="UP000015104">
    <property type="component" value="Unassembled WGS sequence"/>
</dbReference>
<evidence type="ECO:0000259" key="15">
    <source>
        <dbReference type="PROSITE" id="PS50860"/>
    </source>
</evidence>
<sequence>MECDHKSEIVHMDEWAGENIWLMPDTGSTGISASKLYHYSGKCVALIAHEVKALKTFWLLVTSYLNALNGFFMVSLFREIQTRKFPSNWLLYVFSMTLLSYRYIVFKAIDIVIALLFTIFVFVQLLDSNLSFFVYFLLANMSISYKWTSSCIRKCFIDFFVKNHQHKLVPSSSVISSDPSLLFNNAGMNQFKDIFIGNISPNHPYSELRRAVSSQKCIRTGGKHNDLDVVGYDLTHHTFFEMLGNWSFNSYFKKEACTMAFELITKVYKLPLDKLIITYFAGDKTLSLPADEETKEIWLSLGFPQNRILPTNENFWEMGESGPCGVCSEIYFQLDPSTFSLEKCVEIWNIVFIQYYKDESGIVTKLPANHVDTGMGLERMASILNNVPSSYDTDLFQPLLTTISTVCCMNCRILCWIINLQILEYIRRPNLGLIKDLYKITQT</sequence>
<evidence type="ECO:0000313" key="16">
    <source>
        <dbReference type="EnsemblMetazoa" id="tetur176g00010.1"/>
    </source>
</evidence>
<evidence type="ECO:0000256" key="8">
    <source>
        <dbReference type="ARBA" id="ARBA00022840"/>
    </source>
</evidence>
<comment type="catalytic activity">
    <reaction evidence="13">
        <text>tRNA(Ala) + L-alanine + ATP = L-alanyl-tRNA(Ala) + AMP + diphosphate</text>
        <dbReference type="Rhea" id="RHEA:12540"/>
        <dbReference type="Rhea" id="RHEA-COMP:9657"/>
        <dbReference type="Rhea" id="RHEA-COMP:9923"/>
        <dbReference type="ChEBI" id="CHEBI:30616"/>
        <dbReference type="ChEBI" id="CHEBI:33019"/>
        <dbReference type="ChEBI" id="CHEBI:57972"/>
        <dbReference type="ChEBI" id="CHEBI:78442"/>
        <dbReference type="ChEBI" id="CHEBI:78497"/>
        <dbReference type="ChEBI" id="CHEBI:456215"/>
        <dbReference type="EC" id="6.1.1.7"/>
    </reaction>
</comment>
<evidence type="ECO:0000256" key="3">
    <source>
        <dbReference type="ARBA" id="ARBA00022555"/>
    </source>
</evidence>
<dbReference type="SUPFAM" id="SSF55681">
    <property type="entry name" value="Class II aaRS and biotin synthetases"/>
    <property type="match status" value="1"/>
</dbReference>
<feature type="transmembrane region" description="Helical" evidence="14">
    <location>
        <begin position="111"/>
        <end position="138"/>
    </location>
</feature>
<dbReference type="FunFam" id="3.30.930.10:FF:000011">
    <property type="entry name" value="Alanine--tRNA ligase, cytoplasmic"/>
    <property type="match status" value="1"/>
</dbReference>
<keyword evidence="3" id="KW-0820">tRNA-binding</keyword>
<dbReference type="PANTHER" id="PTHR11777">
    <property type="entry name" value="ALANYL-TRNA SYNTHETASE"/>
    <property type="match status" value="1"/>
</dbReference>
<dbReference type="InterPro" id="IPR002318">
    <property type="entry name" value="Ala-tRNA-lgiase_IIc"/>
</dbReference>
<evidence type="ECO:0000256" key="14">
    <source>
        <dbReference type="SAM" id="Phobius"/>
    </source>
</evidence>
<keyword evidence="14" id="KW-1133">Transmembrane helix</keyword>
<dbReference type="STRING" id="32264.T1KPC7"/>